<dbReference type="InterPro" id="IPR001388">
    <property type="entry name" value="Synaptobrevin-like"/>
</dbReference>
<dbReference type="FunFam" id="1.20.5.110:FF:000004">
    <property type="entry name" value="Vesicle-associated membrane protein 7"/>
    <property type="match status" value="1"/>
</dbReference>
<keyword evidence="6 10" id="KW-0472">Membrane</keyword>
<dbReference type="OrthoDB" id="248747at2759"/>
<evidence type="ECO:0000259" key="11">
    <source>
        <dbReference type="PROSITE" id="PS50859"/>
    </source>
</evidence>
<dbReference type="InterPro" id="IPR042855">
    <property type="entry name" value="V_SNARE_CC"/>
</dbReference>
<dbReference type="Gene3D" id="3.30.450.50">
    <property type="entry name" value="Longin domain"/>
    <property type="match status" value="1"/>
</dbReference>
<dbReference type="PRINTS" id="PR00219">
    <property type="entry name" value="SYNAPTOBREVN"/>
</dbReference>
<dbReference type="GO" id="GO:0012505">
    <property type="term" value="C:endomembrane system"/>
    <property type="evidence" value="ECO:0007669"/>
    <property type="project" value="UniProtKB-SubCell"/>
</dbReference>
<evidence type="ECO:0000313" key="13">
    <source>
        <dbReference type="EMBL" id="POY75961.1"/>
    </source>
</evidence>
<evidence type="ECO:0000256" key="5">
    <source>
        <dbReference type="ARBA" id="ARBA00022989"/>
    </source>
</evidence>
<dbReference type="CDD" id="cd14824">
    <property type="entry name" value="Longin"/>
    <property type="match status" value="1"/>
</dbReference>
<proteinExistence type="inferred from homology"/>
<reference evidence="13 14" key="1">
    <citation type="journal article" date="2018" name="Front. Microbiol.">
        <title>Prospects for Fungal Bioremediation of Acidic Radioactive Waste Sites: Characterization and Genome Sequence of Rhodotorula taiwanensis MD1149.</title>
        <authorList>
            <person name="Tkavc R."/>
            <person name="Matrosova V.Y."/>
            <person name="Grichenko O.E."/>
            <person name="Gostincar C."/>
            <person name="Volpe R.P."/>
            <person name="Klimenkova P."/>
            <person name="Gaidamakova E.K."/>
            <person name="Zhou C.E."/>
            <person name="Stewart B.J."/>
            <person name="Lyman M.G."/>
            <person name="Malfatti S.A."/>
            <person name="Rubinfeld B."/>
            <person name="Courtot M."/>
            <person name="Singh J."/>
            <person name="Dalgard C.L."/>
            <person name="Hamilton T."/>
            <person name="Frey K.G."/>
            <person name="Gunde-Cimerman N."/>
            <person name="Dugan L."/>
            <person name="Daly M.J."/>
        </authorList>
    </citation>
    <scope>NUCLEOTIDE SEQUENCE [LARGE SCALE GENOMIC DNA]</scope>
    <source>
        <strain evidence="13 14">MD1149</strain>
    </source>
</reference>
<keyword evidence="14" id="KW-1185">Reference proteome</keyword>
<comment type="caution">
    <text evidence="13">The sequence shown here is derived from an EMBL/GenBank/DDBJ whole genome shotgun (WGS) entry which is preliminary data.</text>
</comment>
<dbReference type="SMART" id="SM01270">
    <property type="entry name" value="Longin"/>
    <property type="match status" value="1"/>
</dbReference>
<dbReference type="InterPro" id="IPR011012">
    <property type="entry name" value="Longin-like_dom_sf"/>
</dbReference>
<dbReference type="SUPFAM" id="SSF64356">
    <property type="entry name" value="SNARE-like"/>
    <property type="match status" value="1"/>
</dbReference>
<keyword evidence="5 10" id="KW-1133">Transmembrane helix</keyword>
<feature type="transmembrane region" description="Helical" evidence="10">
    <location>
        <begin position="189"/>
        <end position="213"/>
    </location>
</feature>
<dbReference type="Proteomes" id="UP000237144">
    <property type="component" value="Unassembled WGS sequence"/>
</dbReference>
<keyword evidence="3 10" id="KW-0812">Transmembrane</keyword>
<evidence type="ECO:0000256" key="8">
    <source>
        <dbReference type="ARBA" id="ARBA00046280"/>
    </source>
</evidence>
<dbReference type="PANTHER" id="PTHR21136">
    <property type="entry name" value="SNARE PROTEINS"/>
    <property type="match status" value="1"/>
</dbReference>
<dbReference type="GO" id="GO:0016192">
    <property type="term" value="P:vesicle-mediated transport"/>
    <property type="evidence" value="ECO:0007669"/>
    <property type="project" value="InterPro"/>
</dbReference>
<name>A0A2S5BGR6_9BASI</name>
<evidence type="ECO:0000256" key="9">
    <source>
        <dbReference type="PROSITE-ProRule" id="PRU00290"/>
    </source>
</evidence>
<protein>
    <recommendedName>
        <fullName evidence="7">Synaptobrevin homolog YKT6</fullName>
    </recommendedName>
</protein>
<sequence>MSLLHALVARDDTILAECDKSSGQYSNACQAILSKIPPNDSKLTYAADQILIHYQKKDNVTALVVAEDTAGRRVPFSFLAELHRKFTASFNANEIADSVAYGLNSFEKEIAALMRQYEENPPQDAIKAAQAELAATKDVMVKSIDAVLSRGERIEILVDRTDEMSHQARAFRKRATVVRRKMWFKNVKVLFAVGFSAVLLVYLLSASVCGVGLSHCRS</sequence>
<dbReference type="GO" id="GO:0016020">
    <property type="term" value="C:membrane"/>
    <property type="evidence" value="ECO:0007669"/>
    <property type="project" value="InterPro"/>
</dbReference>
<feature type="domain" description="Longin" evidence="11">
    <location>
        <begin position="7"/>
        <end position="110"/>
    </location>
</feature>
<evidence type="ECO:0000256" key="4">
    <source>
        <dbReference type="ARBA" id="ARBA00022927"/>
    </source>
</evidence>
<dbReference type="PROSITE" id="PS50892">
    <property type="entry name" value="V_SNARE"/>
    <property type="match status" value="1"/>
</dbReference>
<dbReference type="CDD" id="cd15843">
    <property type="entry name" value="R-SNARE"/>
    <property type="match status" value="1"/>
</dbReference>
<evidence type="ECO:0000259" key="12">
    <source>
        <dbReference type="PROSITE" id="PS50892"/>
    </source>
</evidence>
<dbReference type="SUPFAM" id="SSF58038">
    <property type="entry name" value="SNARE fusion complex"/>
    <property type="match status" value="1"/>
</dbReference>
<dbReference type="InterPro" id="IPR051097">
    <property type="entry name" value="Synaptobrevin-like_transport"/>
</dbReference>
<evidence type="ECO:0000256" key="10">
    <source>
        <dbReference type="SAM" id="Phobius"/>
    </source>
</evidence>
<comment type="subcellular location">
    <subcellularLocation>
        <location evidence="8">Endomembrane system</location>
        <topology evidence="8">Single-pass type IV membrane protein</topology>
    </subcellularLocation>
</comment>
<evidence type="ECO:0000256" key="1">
    <source>
        <dbReference type="ARBA" id="ARBA00008025"/>
    </source>
</evidence>
<keyword evidence="2" id="KW-0813">Transport</keyword>
<dbReference type="STRING" id="741276.A0A2S5BGR6"/>
<dbReference type="Pfam" id="PF13774">
    <property type="entry name" value="Longin"/>
    <property type="match status" value="1"/>
</dbReference>
<dbReference type="EMBL" id="PJQD01000009">
    <property type="protein sequence ID" value="POY75961.1"/>
    <property type="molecule type" value="Genomic_DNA"/>
</dbReference>
<organism evidence="13 14">
    <name type="scientific">Rhodotorula taiwanensis</name>
    <dbReference type="NCBI Taxonomy" id="741276"/>
    <lineage>
        <taxon>Eukaryota</taxon>
        <taxon>Fungi</taxon>
        <taxon>Dikarya</taxon>
        <taxon>Basidiomycota</taxon>
        <taxon>Pucciniomycotina</taxon>
        <taxon>Microbotryomycetes</taxon>
        <taxon>Sporidiobolales</taxon>
        <taxon>Sporidiobolaceae</taxon>
        <taxon>Rhodotorula</taxon>
    </lineage>
</organism>
<dbReference type="Pfam" id="PF00957">
    <property type="entry name" value="Synaptobrevin"/>
    <property type="match status" value="1"/>
</dbReference>
<gene>
    <name evidence="13" type="ORF">BMF94_1045</name>
</gene>
<evidence type="ECO:0000256" key="3">
    <source>
        <dbReference type="ARBA" id="ARBA00022692"/>
    </source>
</evidence>
<comment type="similarity">
    <text evidence="1">Belongs to the synaptobrevin family.</text>
</comment>
<dbReference type="GO" id="GO:0005737">
    <property type="term" value="C:cytoplasm"/>
    <property type="evidence" value="ECO:0007669"/>
    <property type="project" value="UniProtKB-ARBA"/>
</dbReference>
<keyword evidence="4" id="KW-0653">Protein transport</keyword>
<evidence type="ECO:0000256" key="6">
    <source>
        <dbReference type="ARBA" id="ARBA00023136"/>
    </source>
</evidence>
<dbReference type="FunFam" id="3.30.450.50:FF:000015">
    <property type="entry name" value="Synaptobrevin 2 isoform 1"/>
    <property type="match status" value="1"/>
</dbReference>
<dbReference type="InterPro" id="IPR010908">
    <property type="entry name" value="Longin_dom"/>
</dbReference>
<accession>A0A2S5BGR6</accession>
<dbReference type="Gene3D" id="1.20.5.110">
    <property type="match status" value="1"/>
</dbReference>
<evidence type="ECO:0000256" key="2">
    <source>
        <dbReference type="ARBA" id="ARBA00022448"/>
    </source>
</evidence>
<keyword evidence="9" id="KW-0175">Coiled coil</keyword>
<feature type="domain" description="V-SNARE coiled-coil homology" evidence="12">
    <location>
        <begin position="125"/>
        <end position="185"/>
    </location>
</feature>
<dbReference type="GO" id="GO:0015031">
    <property type="term" value="P:protein transport"/>
    <property type="evidence" value="ECO:0007669"/>
    <property type="project" value="UniProtKB-KW"/>
</dbReference>
<dbReference type="PROSITE" id="PS50859">
    <property type="entry name" value="LONGIN"/>
    <property type="match status" value="1"/>
</dbReference>
<dbReference type="PANTHER" id="PTHR21136:SF168">
    <property type="entry name" value="VESICLE-ASSOCIATED MEMBRANE PROTEIN 9"/>
    <property type="match status" value="1"/>
</dbReference>
<evidence type="ECO:0000256" key="7">
    <source>
        <dbReference type="ARBA" id="ARBA00026133"/>
    </source>
</evidence>
<dbReference type="AlphaFoldDB" id="A0A2S5BGR6"/>
<evidence type="ECO:0000313" key="14">
    <source>
        <dbReference type="Proteomes" id="UP000237144"/>
    </source>
</evidence>